<dbReference type="SUPFAM" id="SSF52402">
    <property type="entry name" value="Adenine nucleotide alpha hydrolases-like"/>
    <property type="match status" value="1"/>
</dbReference>
<dbReference type="Proteomes" id="UP001144280">
    <property type="component" value="Unassembled WGS sequence"/>
</dbReference>
<organism evidence="2 3">
    <name type="scientific">Phytohabitans aurantiacus</name>
    <dbReference type="NCBI Taxonomy" id="3016789"/>
    <lineage>
        <taxon>Bacteria</taxon>
        <taxon>Bacillati</taxon>
        <taxon>Actinomycetota</taxon>
        <taxon>Actinomycetes</taxon>
        <taxon>Micromonosporales</taxon>
        <taxon>Micromonosporaceae</taxon>
    </lineage>
</organism>
<gene>
    <name evidence="2" type="ORF">Pa4123_68320</name>
</gene>
<dbReference type="InterPro" id="IPR022310">
    <property type="entry name" value="NAD/GMP_synthase"/>
</dbReference>
<protein>
    <submittedName>
        <fullName evidence="2">ExsB family transcriptional regulator</fullName>
    </submittedName>
</protein>
<accession>A0ABQ5R4U5</accession>
<sequence>MLPPDRLVHELAGYGRTLVAFSGGVDSSVVLAAAVRALGAADVAAVTAVSPSLPASEQSLTSEFCADLGVKHHLVETRELDVAGYRDNGPTRCYFCKSTLLDTARGVAAEHGYTAITTGTNASDVAAGFRPGIRAAAERGARTPLADLGLDKEAVRAIARGWDLSTAEKPAAACLSSRIAYGVTITPQRLARVERAEAAARRLLAAHHVHNVRVRDLGESVRLEVDDHAVVPARSDASLREAIRSAGFGAVDVTVEAFRSGSMNALLENPDSWRNA</sequence>
<dbReference type="InterPro" id="IPR052188">
    <property type="entry name" value="Ni-pincer_cofactor_biosynth"/>
</dbReference>
<dbReference type="NCBIfam" id="TIGR00268">
    <property type="entry name" value="ATP-dependent sacrificial sulfur transferase LarE"/>
    <property type="match status" value="1"/>
</dbReference>
<dbReference type="EMBL" id="BSDI01000046">
    <property type="protein sequence ID" value="GLI01556.1"/>
    <property type="molecule type" value="Genomic_DNA"/>
</dbReference>
<keyword evidence="3" id="KW-1185">Reference proteome</keyword>
<name>A0ABQ5R4U5_9ACTN</name>
<proteinExistence type="predicted"/>
<dbReference type="PANTHER" id="PTHR43169:SF2">
    <property type="entry name" value="NAD_GMP SYNTHASE DOMAIN-CONTAINING PROTEIN"/>
    <property type="match status" value="1"/>
</dbReference>
<dbReference type="Pfam" id="PF02540">
    <property type="entry name" value="NAD_synthase"/>
    <property type="match status" value="1"/>
</dbReference>
<comment type="caution">
    <text evidence="2">The sequence shown here is derived from an EMBL/GenBank/DDBJ whole genome shotgun (WGS) entry which is preliminary data.</text>
</comment>
<dbReference type="PANTHER" id="PTHR43169">
    <property type="entry name" value="EXSB FAMILY PROTEIN"/>
    <property type="match status" value="1"/>
</dbReference>
<dbReference type="InterPro" id="IPR014729">
    <property type="entry name" value="Rossmann-like_a/b/a_fold"/>
</dbReference>
<evidence type="ECO:0000313" key="2">
    <source>
        <dbReference type="EMBL" id="GLI01556.1"/>
    </source>
</evidence>
<dbReference type="InterPro" id="IPR005232">
    <property type="entry name" value="LarE"/>
</dbReference>
<reference evidence="2" key="1">
    <citation type="submission" date="2022-12" db="EMBL/GenBank/DDBJ databases">
        <title>New Phytohabitans aurantiacus sp. RD004123 nov., an actinomycete isolated from soil.</title>
        <authorList>
            <person name="Triningsih D.W."/>
            <person name="Harunari E."/>
            <person name="Igarashi Y."/>
        </authorList>
    </citation>
    <scope>NUCLEOTIDE SEQUENCE</scope>
    <source>
        <strain evidence="2">RD004123</strain>
    </source>
</reference>
<dbReference type="PIRSF" id="PIRSF006661">
    <property type="entry name" value="PP-lp_UCP006661"/>
    <property type="match status" value="1"/>
</dbReference>
<dbReference type="RefSeq" id="WP_281902682.1">
    <property type="nucleotide sequence ID" value="NZ_BSDI01000046.1"/>
</dbReference>
<feature type="domain" description="NAD/GMP synthase" evidence="1">
    <location>
        <begin position="17"/>
        <end position="80"/>
    </location>
</feature>
<evidence type="ECO:0000259" key="1">
    <source>
        <dbReference type="Pfam" id="PF02540"/>
    </source>
</evidence>
<dbReference type="Gene3D" id="3.40.50.620">
    <property type="entry name" value="HUPs"/>
    <property type="match status" value="1"/>
</dbReference>
<evidence type="ECO:0000313" key="3">
    <source>
        <dbReference type="Proteomes" id="UP001144280"/>
    </source>
</evidence>